<evidence type="ECO:0000313" key="1">
    <source>
        <dbReference type="EMBL" id="EDL99833.1"/>
    </source>
</evidence>
<dbReference type="Proteomes" id="UP000234681">
    <property type="component" value="Chromosome 1"/>
</dbReference>
<gene>
    <name evidence="1" type="ORF">rCG_22935</name>
</gene>
<name>A6KB32_RAT</name>
<accession>A6KB32</accession>
<evidence type="ECO:0000313" key="2">
    <source>
        <dbReference type="Proteomes" id="UP000234681"/>
    </source>
</evidence>
<organism evidence="1 2">
    <name type="scientific">Rattus norvegicus</name>
    <name type="common">Rat</name>
    <dbReference type="NCBI Taxonomy" id="10116"/>
    <lineage>
        <taxon>Eukaryota</taxon>
        <taxon>Metazoa</taxon>
        <taxon>Chordata</taxon>
        <taxon>Craniata</taxon>
        <taxon>Vertebrata</taxon>
        <taxon>Euteleostomi</taxon>
        <taxon>Mammalia</taxon>
        <taxon>Eutheria</taxon>
        <taxon>Euarchontoglires</taxon>
        <taxon>Glires</taxon>
        <taxon>Rodentia</taxon>
        <taxon>Myomorpha</taxon>
        <taxon>Muroidea</taxon>
        <taxon>Muridae</taxon>
        <taxon>Murinae</taxon>
        <taxon>Rattus</taxon>
    </lineage>
</organism>
<proteinExistence type="predicted"/>
<sequence>MALLPLKIFLQNTVQPCCC</sequence>
<protein>
    <submittedName>
        <fullName evidence="1">RCG22935</fullName>
    </submittedName>
</protein>
<reference evidence="1 2" key="1">
    <citation type="submission" date="2005-09" db="EMBL/GenBank/DDBJ databases">
        <authorList>
            <person name="Mural R.J."/>
            <person name="Li P.W."/>
            <person name="Adams M.D."/>
            <person name="Amanatides P.G."/>
            <person name="Baden-Tillson H."/>
            <person name="Barnstead M."/>
            <person name="Chin S.H."/>
            <person name="Dew I."/>
            <person name="Evans C.A."/>
            <person name="Ferriera S."/>
            <person name="Flanigan M."/>
            <person name="Fosler C."/>
            <person name="Glodek A."/>
            <person name="Gu Z."/>
            <person name="Holt R.A."/>
            <person name="Jennings D."/>
            <person name="Kraft C.L."/>
            <person name="Lu F."/>
            <person name="Nguyen T."/>
            <person name="Nusskern D.R."/>
            <person name="Pfannkoch C.M."/>
            <person name="Sitter C."/>
            <person name="Sutton G.G."/>
            <person name="Venter J.C."/>
            <person name="Wang Z."/>
            <person name="Woodage T."/>
            <person name="Zheng X.H."/>
            <person name="Zhong F."/>
        </authorList>
    </citation>
    <scope>NUCLEOTIDE SEQUENCE [LARGE SCALE GENOMIC DNA]</scope>
    <source>
        <strain>BN</strain>
        <strain evidence="2">Sprague-Dawley</strain>
    </source>
</reference>
<dbReference type="EMBL" id="CH474033">
    <property type="protein sequence ID" value="EDL99833.1"/>
    <property type="molecule type" value="Genomic_DNA"/>
</dbReference>
<dbReference type="AlphaFoldDB" id="A6KB32"/>